<keyword evidence="7" id="KW-0418">Kinase</keyword>
<evidence type="ECO:0000313" key="8">
    <source>
        <dbReference type="Proteomes" id="UP000565262"/>
    </source>
</evidence>
<dbReference type="GO" id="GO:0005524">
    <property type="term" value="F:ATP binding"/>
    <property type="evidence" value="ECO:0007669"/>
    <property type="project" value="UniProtKB-UniRule"/>
</dbReference>
<dbReference type="InterPro" id="IPR023889">
    <property type="entry name" value="TOMM_kin_cyc"/>
</dbReference>
<dbReference type="NCBIfam" id="TIGR03903">
    <property type="entry name" value="TOMM_kin_cyc"/>
    <property type="match status" value="1"/>
</dbReference>
<dbReference type="PROSITE" id="PS50125">
    <property type="entry name" value="GUANYLATE_CYCLASE_2"/>
    <property type="match status" value="1"/>
</dbReference>
<keyword evidence="3 4" id="KW-0067">ATP-binding</keyword>
<dbReference type="SMART" id="SM00044">
    <property type="entry name" value="CYCc"/>
    <property type="match status" value="1"/>
</dbReference>
<name>A0A839IQ73_9GAMM</name>
<accession>A0A839IQ73</accession>
<dbReference type="InterPro" id="IPR041664">
    <property type="entry name" value="AAA_16"/>
</dbReference>
<evidence type="ECO:0000256" key="2">
    <source>
        <dbReference type="ARBA" id="ARBA00022741"/>
    </source>
</evidence>
<dbReference type="PANTHER" id="PTHR16305">
    <property type="entry name" value="TESTICULAR SOLUBLE ADENYLYL CYCLASE"/>
    <property type="match status" value="1"/>
</dbReference>
<dbReference type="InterPro" id="IPR011009">
    <property type="entry name" value="Kinase-like_dom_sf"/>
</dbReference>
<evidence type="ECO:0000256" key="3">
    <source>
        <dbReference type="ARBA" id="ARBA00022840"/>
    </source>
</evidence>
<dbReference type="Pfam" id="PF00211">
    <property type="entry name" value="Guanylate_cyc"/>
    <property type="match status" value="1"/>
</dbReference>
<dbReference type="GO" id="GO:0005737">
    <property type="term" value="C:cytoplasm"/>
    <property type="evidence" value="ECO:0007669"/>
    <property type="project" value="TreeGrafter"/>
</dbReference>
<dbReference type="PANTHER" id="PTHR16305:SF28">
    <property type="entry name" value="GUANYLATE CYCLASE DOMAIN-CONTAINING PROTEIN"/>
    <property type="match status" value="1"/>
</dbReference>
<dbReference type="SUPFAM" id="SSF52540">
    <property type="entry name" value="P-loop containing nucleoside triphosphate hydrolases"/>
    <property type="match status" value="1"/>
</dbReference>
<protein>
    <submittedName>
        <fullName evidence="7">TOMM system kinase/cyclase fusion protein</fullName>
    </submittedName>
</protein>
<dbReference type="PROSITE" id="PS50011">
    <property type="entry name" value="PROTEIN_KINASE_DOM"/>
    <property type="match status" value="1"/>
</dbReference>
<dbReference type="GO" id="GO:0004672">
    <property type="term" value="F:protein kinase activity"/>
    <property type="evidence" value="ECO:0007669"/>
    <property type="project" value="InterPro"/>
</dbReference>
<keyword evidence="2 4" id="KW-0547">Nucleotide-binding</keyword>
<feature type="binding site" evidence="4">
    <location>
        <position position="49"/>
    </location>
    <ligand>
        <name>ATP</name>
        <dbReference type="ChEBI" id="CHEBI:30616"/>
    </ligand>
</feature>
<dbReference type="GO" id="GO:0035556">
    <property type="term" value="P:intracellular signal transduction"/>
    <property type="evidence" value="ECO:0007669"/>
    <property type="project" value="InterPro"/>
</dbReference>
<sequence>MATVSVSHDAIITHFDSPTYKLEQKIGEGGFGSVYRAKHVNTGQIVAIKFLSLKTDFAEDKKKRYIERFERETQLCSRLQHPNIVRLLDKGCCNNNLLYAVFEYIDGKTLKETISDLGYLSAVETADIMSQVLDALAHAHEMGVIHRDVKPANIMLSRTGVKTHVKVLDFGIGTLVDEARQLDYKSITLSQETLGTPSYSAPEQLRGEPPTVKTDIYVWGLVFIECLTGKPAVSGGNLASVFHKQLSQSNVPIPAAIAAHPVSSILRRALHKKTHERTVTASELFAELKQMNFSNLVGDLANDFGSEQSDSIDDFDSDFTQINENIHTSTGLTERKQLTAMAVCLKVRKVSQDDQDADIIDTLHHDQKNLCVDTAIRYGAYHVGTLGDTMLFYFGYPTVSDNDTRLCARAALDMMSDMSKRNSLLRHSQKVHSEIRVGIHTGLVTTYADTTPEGDTPNTALELSRLAMADQVLCSDSTRKTLDAYIEFEPRETQTIGVNAQNIPTWSLIGERQVEAFGFLRSTRRNLAFIGRESELRQLTGILCRRHSSEANLSHVYGEAGIGKSRLVFELRERAKSYQHLVTQCLPEHKNNALYPVLNLLRYKYTLDTLPPDQAAEVLIKAVSNISEINSASALPILFTWLNLPLVDEMEPSALAPDAQRELLFTLLAAMLLDKSNSLKDHHLLIFEDIHWADPTSLEFLTSLGIKLKDCDDSLVCTSRKPLPENMALIGFDSVKVDKLQKESTRAFICNLFNDEPVSEQVQDILEQRTDGIPLFIEELVDMLNQKGLVDKLNGVYNFISPDKLDEVPETLRDSLHQKLDSLIYSKETAQLAAAIGREFDYLLLVASSDRTESQIQNDLNELVSMDLVLQQRRVDGDSYIFKHALVRDAAYDSITGTGKTNYHHRIALAYENEFPDVSETQPWLVANHYYLSGKEKAAKAVTWGTKHIKGLAKLSLNMEAVESYAQIQDWISTHNYQGRSADRLILILNSTIIPSYTKKYGWGYEKLKELANENLSILERIADEGSSEISQDELVELRYKSEWVLFAFCHYQGNRREARQRGEAIFNSDISQNNRVNRIMLATMLGQAYFFDGDFDKASVLLKEVMELYDPEKDTDLNVDFGFDPYLMAAGNQMSIDVMTGDLISGKKYRDLCLEYALKTDNKASIITGYTWGTCYYFLLNDRKGMKEWCAYARQTNPEVFEGEWIQRYFDSNEGWYSAEVDNGLRVIEEDISSGQTGILAWYEPPVADSLLRLGRYSESRKIMHDSYTRSVDSGDICVVAITLRELGRAEYADSGNLSDALEYFNLSLEYAERTGSQYLEVVTICNILDEISGLDCNYVIGLRTRLRELSDVIKLSDGNIWLEKSKQIMES</sequence>
<gene>
    <name evidence="7" type="ORF">H4O21_07120</name>
</gene>
<keyword evidence="8" id="KW-1185">Reference proteome</keyword>
<evidence type="ECO:0000313" key="7">
    <source>
        <dbReference type="EMBL" id="MBB1486376.1"/>
    </source>
</evidence>
<organism evidence="7 8">
    <name type="scientific">Oceanospirillum sediminis</name>
    <dbReference type="NCBI Taxonomy" id="2760088"/>
    <lineage>
        <taxon>Bacteria</taxon>
        <taxon>Pseudomonadati</taxon>
        <taxon>Pseudomonadota</taxon>
        <taxon>Gammaproteobacteria</taxon>
        <taxon>Oceanospirillales</taxon>
        <taxon>Oceanospirillaceae</taxon>
        <taxon>Oceanospirillum</taxon>
    </lineage>
</organism>
<dbReference type="InterPro" id="IPR000719">
    <property type="entry name" value="Prot_kinase_dom"/>
</dbReference>
<dbReference type="GO" id="GO:0016020">
    <property type="term" value="C:membrane"/>
    <property type="evidence" value="ECO:0007669"/>
    <property type="project" value="UniProtKB-SubCell"/>
</dbReference>
<feature type="domain" description="Protein kinase" evidence="5">
    <location>
        <begin position="20"/>
        <end position="293"/>
    </location>
</feature>
<dbReference type="InterPro" id="IPR017441">
    <property type="entry name" value="Protein_kinase_ATP_BS"/>
</dbReference>
<dbReference type="InterPro" id="IPR029787">
    <property type="entry name" value="Nucleotide_cyclase"/>
</dbReference>
<dbReference type="EMBL" id="JACJFM010000006">
    <property type="protein sequence ID" value="MBB1486376.1"/>
    <property type="molecule type" value="Genomic_DNA"/>
</dbReference>
<dbReference type="Pfam" id="PF13191">
    <property type="entry name" value="AAA_16"/>
    <property type="match status" value="1"/>
</dbReference>
<dbReference type="PROSITE" id="PS00108">
    <property type="entry name" value="PROTEIN_KINASE_ST"/>
    <property type="match status" value="1"/>
</dbReference>
<dbReference type="GO" id="GO:0009190">
    <property type="term" value="P:cyclic nucleotide biosynthetic process"/>
    <property type="evidence" value="ECO:0007669"/>
    <property type="project" value="InterPro"/>
</dbReference>
<dbReference type="SUPFAM" id="SSF55073">
    <property type="entry name" value="Nucleotide cyclase"/>
    <property type="match status" value="1"/>
</dbReference>
<dbReference type="InterPro" id="IPR011990">
    <property type="entry name" value="TPR-like_helical_dom_sf"/>
</dbReference>
<dbReference type="InterPro" id="IPR027417">
    <property type="entry name" value="P-loop_NTPase"/>
</dbReference>
<dbReference type="CDD" id="cd14014">
    <property type="entry name" value="STKc_PknB_like"/>
    <property type="match status" value="1"/>
</dbReference>
<evidence type="ECO:0000259" key="5">
    <source>
        <dbReference type="PROSITE" id="PS50011"/>
    </source>
</evidence>
<evidence type="ECO:0000259" key="6">
    <source>
        <dbReference type="PROSITE" id="PS50125"/>
    </source>
</evidence>
<evidence type="ECO:0000256" key="4">
    <source>
        <dbReference type="PROSITE-ProRule" id="PRU10141"/>
    </source>
</evidence>
<reference evidence="7 8" key="1">
    <citation type="submission" date="2020-08" db="EMBL/GenBank/DDBJ databases">
        <title>Oceanospirillum sp. nov. isolated from marine sediment.</title>
        <authorList>
            <person name="Ji X."/>
        </authorList>
    </citation>
    <scope>NUCLEOTIDE SEQUENCE [LARGE SCALE GENOMIC DNA]</scope>
    <source>
        <strain evidence="7 8">D5</strain>
    </source>
</reference>
<dbReference type="GO" id="GO:0004016">
    <property type="term" value="F:adenylate cyclase activity"/>
    <property type="evidence" value="ECO:0007669"/>
    <property type="project" value="UniProtKB-ARBA"/>
</dbReference>
<keyword evidence="7" id="KW-0808">Transferase</keyword>
<dbReference type="Proteomes" id="UP000565262">
    <property type="component" value="Unassembled WGS sequence"/>
</dbReference>
<dbReference type="RefSeq" id="WP_182808144.1">
    <property type="nucleotide sequence ID" value="NZ_JACJFM010000006.1"/>
</dbReference>
<dbReference type="Gene3D" id="3.30.70.1230">
    <property type="entry name" value="Nucleotide cyclase"/>
    <property type="match status" value="1"/>
</dbReference>
<dbReference type="Gene3D" id="1.10.510.10">
    <property type="entry name" value="Transferase(Phosphotransferase) domain 1"/>
    <property type="match status" value="1"/>
</dbReference>
<dbReference type="SMART" id="SM00220">
    <property type="entry name" value="S_TKc"/>
    <property type="match status" value="1"/>
</dbReference>
<comment type="subcellular location">
    <subcellularLocation>
        <location evidence="1">Membrane</location>
        <topology evidence="1">Single-pass membrane protein</topology>
    </subcellularLocation>
</comment>
<dbReference type="PROSITE" id="PS00107">
    <property type="entry name" value="PROTEIN_KINASE_ATP"/>
    <property type="match status" value="1"/>
</dbReference>
<dbReference type="InterPro" id="IPR001054">
    <property type="entry name" value="A/G_cyclase"/>
</dbReference>
<dbReference type="Pfam" id="PF00069">
    <property type="entry name" value="Pkinase"/>
    <property type="match status" value="1"/>
</dbReference>
<dbReference type="SUPFAM" id="SSF48452">
    <property type="entry name" value="TPR-like"/>
    <property type="match status" value="1"/>
</dbReference>
<proteinExistence type="predicted"/>
<feature type="domain" description="Guanylate cyclase" evidence="6">
    <location>
        <begin position="320"/>
        <end position="464"/>
    </location>
</feature>
<dbReference type="InterPro" id="IPR008271">
    <property type="entry name" value="Ser/Thr_kinase_AS"/>
</dbReference>
<dbReference type="SUPFAM" id="SSF56112">
    <property type="entry name" value="Protein kinase-like (PK-like)"/>
    <property type="match status" value="1"/>
</dbReference>
<evidence type="ECO:0000256" key="1">
    <source>
        <dbReference type="ARBA" id="ARBA00004167"/>
    </source>
</evidence>
<dbReference type="CDD" id="cd07302">
    <property type="entry name" value="CHD"/>
    <property type="match status" value="1"/>
</dbReference>
<dbReference type="Gene3D" id="1.25.40.10">
    <property type="entry name" value="Tetratricopeptide repeat domain"/>
    <property type="match status" value="1"/>
</dbReference>
<comment type="caution">
    <text evidence="7">The sequence shown here is derived from an EMBL/GenBank/DDBJ whole genome shotgun (WGS) entry which is preliminary data.</text>
</comment>